<sequence length="167" mass="18101">MERRPPPQGAEKDKRRPPAPPSMGTEAPGAKAAALLCSDTFSRTRLDTSPARSGAEPAIRCCVPPFTEKDINEAGPTKGVPPARTGAAAAGWRCSPPFTGPTAFDGRSPSETPAARNRSSLNNPTTQQSTIPDQFHNRDRVLTQQLHMNRQIFIVMHPHRLLTTNTQ</sequence>
<reference evidence="2" key="1">
    <citation type="submission" date="2025-08" db="UniProtKB">
        <authorList>
            <consortium name="Ensembl"/>
        </authorList>
    </citation>
    <scope>IDENTIFICATION</scope>
</reference>
<dbReference type="Ensembl" id="ENSOMET00000004287.1">
    <property type="protein sequence ID" value="ENSOMEP00000026540.1"/>
    <property type="gene ID" value="ENSOMEG00000008423.1"/>
</dbReference>
<accession>A0A3B3DAY1</accession>
<dbReference type="PaxDb" id="30732-ENSOMEP00000026540"/>
<name>A0A3B3DAY1_ORYME</name>
<evidence type="ECO:0000313" key="3">
    <source>
        <dbReference type="Proteomes" id="UP000261560"/>
    </source>
</evidence>
<evidence type="ECO:0000256" key="1">
    <source>
        <dbReference type="SAM" id="MobiDB-lite"/>
    </source>
</evidence>
<keyword evidence="3" id="KW-1185">Reference proteome</keyword>
<reference evidence="2" key="2">
    <citation type="submission" date="2025-09" db="UniProtKB">
        <authorList>
            <consortium name="Ensembl"/>
        </authorList>
    </citation>
    <scope>IDENTIFICATION</scope>
</reference>
<protein>
    <submittedName>
        <fullName evidence="2">Uncharacterized protein</fullName>
    </submittedName>
</protein>
<evidence type="ECO:0000313" key="2">
    <source>
        <dbReference type="Ensembl" id="ENSOMEP00000026540.1"/>
    </source>
</evidence>
<proteinExistence type="predicted"/>
<dbReference type="AlphaFoldDB" id="A0A3B3DAY1"/>
<feature type="compositionally biased region" description="Polar residues" evidence="1">
    <location>
        <begin position="117"/>
        <end position="132"/>
    </location>
</feature>
<feature type="region of interest" description="Disordered" evidence="1">
    <location>
        <begin position="1"/>
        <end position="30"/>
    </location>
</feature>
<feature type="compositionally biased region" description="Basic and acidic residues" evidence="1">
    <location>
        <begin position="1"/>
        <end position="16"/>
    </location>
</feature>
<feature type="region of interest" description="Disordered" evidence="1">
    <location>
        <begin position="70"/>
        <end position="136"/>
    </location>
</feature>
<dbReference type="Proteomes" id="UP000261560">
    <property type="component" value="Unplaced"/>
</dbReference>
<organism evidence="2 3">
    <name type="scientific">Oryzias melastigma</name>
    <name type="common">Marine medaka</name>
    <dbReference type="NCBI Taxonomy" id="30732"/>
    <lineage>
        <taxon>Eukaryota</taxon>
        <taxon>Metazoa</taxon>
        <taxon>Chordata</taxon>
        <taxon>Craniata</taxon>
        <taxon>Vertebrata</taxon>
        <taxon>Euteleostomi</taxon>
        <taxon>Actinopterygii</taxon>
        <taxon>Neopterygii</taxon>
        <taxon>Teleostei</taxon>
        <taxon>Neoteleostei</taxon>
        <taxon>Acanthomorphata</taxon>
        <taxon>Ovalentaria</taxon>
        <taxon>Atherinomorphae</taxon>
        <taxon>Beloniformes</taxon>
        <taxon>Adrianichthyidae</taxon>
        <taxon>Oryziinae</taxon>
        <taxon>Oryzias</taxon>
    </lineage>
</organism>